<evidence type="ECO:0000259" key="4">
    <source>
        <dbReference type="Pfam" id="PF06441"/>
    </source>
</evidence>
<gene>
    <name evidence="5" type="ORF">UCDDA912_g09530</name>
</gene>
<dbReference type="Gene3D" id="3.40.50.1820">
    <property type="entry name" value="alpha/beta hydrolase"/>
    <property type="match status" value="1"/>
</dbReference>
<sequence>MVETEEAPPVASGDEVKPYKIHVSSRYLDLTRQKLELTRLPHESTQPPSEDWWEPKPQVEPLIDFWLEKYSWREQEESLNKTPQFRTAISTPSSEAPLRLHFIHAPSPHSHALPLLLIPPFPFSNLALAHLVKPFTEPEDASQDQPFHLVIPALPGLGFSDPFPNNTPVIPATAEMLNTLMLRLGYEHYLVSNAGAAQSSPARIDWKLVEGLSSGYPGACLGAHLISPPLCSPKLSEAPLEWAKWTIANVLNAPILGYSKEDLSAHKQAAVALAQKKKALTPSEFGLNNVGLKEPNTLAYAMCDSPTGLLVFALKGMRLLAPRLPFTPEQIITFTNLAWLPGPEYAMRFWAHCATHDNSSSSAKTEAPKKPAARPRVGITVFLGETETGGEGGGDIDAAAALEATEGTVQMDAPTKTEVGAGYVCPAWANARYSVLFSQRARGVPGLLAWDRPHVILTGLRGLAAEVLKADGRLRPSPAGAETAPLEGVVSPGDEAAAGAGQGGDDGGLKPPPRPILEQGDSSRTQVASQPPSSPKGKEPEVASPIVAPADRERNPGSPRAAAMDEEEEEEEDRSIREGTPDTVVLVTAPKQEDAAK</sequence>
<keyword evidence="6" id="KW-1185">Reference proteome</keyword>
<dbReference type="InterPro" id="IPR029058">
    <property type="entry name" value="AB_hydrolase_fold"/>
</dbReference>
<dbReference type="STRING" id="1214573.A0A0G2F8I6"/>
<evidence type="ECO:0000256" key="2">
    <source>
        <dbReference type="ARBA" id="ARBA00022801"/>
    </source>
</evidence>
<proteinExistence type="inferred from homology"/>
<reference evidence="5 6" key="2">
    <citation type="submission" date="2015-05" db="EMBL/GenBank/DDBJ databases">
        <authorList>
            <person name="Morales-Cruz A."/>
            <person name="Amrine K.C."/>
            <person name="Cantu D."/>
        </authorList>
    </citation>
    <scope>NUCLEOTIDE SEQUENCE [LARGE SCALE GENOMIC DNA]</scope>
    <source>
        <strain evidence="5">DA912</strain>
    </source>
</reference>
<accession>A0A0G2F8I6</accession>
<keyword evidence="2 5" id="KW-0378">Hydrolase</keyword>
<dbReference type="GO" id="GO:0097176">
    <property type="term" value="P:epoxide metabolic process"/>
    <property type="evidence" value="ECO:0007669"/>
    <property type="project" value="TreeGrafter"/>
</dbReference>
<dbReference type="GO" id="GO:0004301">
    <property type="term" value="F:epoxide hydrolase activity"/>
    <property type="evidence" value="ECO:0007669"/>
    <property type="project" value="TreeGrafter"/>
</dbReference>
<dbReference type="PANTHER" id="PTHR21661">
    <property type="entry name" value="EPOXIDE HYDROLASE 1-RELATED"/>
    <property type="match status" value="1"/>
</dbReference>
<reference evidence="5 6" key="1">
    <citation type="submission" date="2015-05" db="EMBL/GenBank/DDBJ databases">
        <title>Distinctive expansion of gene families associated with plant cell wall degradation and secondary metabolism in the genomes of grapevine trunk pathogens.</title>
        <authorList>
            <person name="Lawrence D.P."/>
            <person name="Travadon R."/>
            <person name="Rolshausen P.E."/>
            <person name="Baumgartner K."/>
        </authorList>
    </citation>
    <scope>NUCLEOTIDE SEQUENCE [LARGE SCALE GENOMIC DNA]</scope>
    <source>
        <strain evidence="5">DA912</strain>
    </source>
</reference>
<dbReference type="OrthoDB" id="7130006at2759"/>
<name>A0A0G2F8I6_9PEZI</name>
<organism evidence="5 6">
    <name type="scientific">Diaporthe ampelina</name>
    <dbReference type="NCBI Taxonomy" id="1214573"/>
    <lineage>
        <taxon>Eukaryota</taxon>
        <taxon>Fungi</taxon>
        <taxon>Dikarya</taxon>
        <taxon>Ascomycota</taxon>
        <taxon>Pezizomycotina</taxon>
        <taxon>Sordariomycetes</taxon>
        <taxon>Sordariomycetidae</taxon>
        <taxon>Diaporthales</taxon>
        <taxon>Diaporthaceae</taxon>
        <taxon>Diaporthe</taxon>
    </lineage>
</organism>
<evidence type="ECO:0000313" key="5">
    <source>
        <dbReference type="EMBL" id="KKY30526.1"/>
    </source>
</evidence>
<evidence type="ECO:0000256" key="3">
    <source>
        <dbReference type="SAM" id="MobiDB-lite"/>
    </source>
</evidence>
<protein>
    <submittedName>
        <fullName evidence="5">Putative epoxide hydrolase</fullName>
    </submittedName>
</protein>
<evidence type="ECO:0000313" key="6">
    <source>
        <dbReference type="Proteomes" id="UP000034680"/>
    </source>
</evidence>
<comment type="similarity">
    <text evidence="1">Belongs to the peptidase S33 family.</text>
</comment>
<dbReference type="AlphaFoldDB" id="A0A0G2F8I6"/>
<feature type="compositionally biased region" description="Polar residues" evidence="3">
    <location>
        <begin position="520"/>
        <end position="531"/>
    </location>
</feature>
<feature type="compositionally biased region" description="Acidic residues" evidence="3">
    <location>
        <begin position="564"/>
        <end position="573"/>
    </location>
</feature>
<dbReference type="PANTHER" id="PTHR21661:SF71">
    <property type="entry name" value="EPOXIDE HYDROLASE N-TERMINAL DOMAIN-CONTAINING PROTEIN"/>
    <property type="match status" value="1"/>
</dbReference>
<evidence type="ECO:0000256" key="1">
    <source>
        <dbReference type="ARBA" id="ARBA00010088"/>
    </source>
</evidence>
<dbReference type="SUPFAM" id="SSF53474">
    <property type="entry name" value="alpha/beta-Hydrolases"/>
    <property type="match status" value="1"/>
</dbReference>
<dbReference type="Proteomes" id="UP000034680">
    <property type="component" value="Unassembled WGS sequence"/>
</dbReference>
<dbReference type="EMBL" id="LCUC01000473">
    <property type="protein sequence ID" value="KKY30526.1"/>
    <property type="molecule type" value="Genomic_DNA"/>
</dbReference>
<comment type="caution">
    <text evidence="5">The sequence shown here is derived from an EMBL/GenBank/DDBJ whole genome shotgun (WGS) entry which is preliminary data.</text>
</comment>
<feature type="domain" description="Epoxide hydrolase N-terminal" evidence="4">
    <location>
        <begin position="16"/>
        <end position="126"/>
    </location>
</feature>
<dbReference type="Pfam" id="PF06441">
    <property type="entry name" value="EHN"/>
    <property type="match status" value="1"/>
</dbReference>
<feature type="region of interest" description="Disordered" evidence="3">
    <location>
        <begin position="474"/>
        <end position="597"/>
    </location>
</feature>
<dbReference type="InterPro" id="IPR010497">
    <property type="entry name" value="Epoxide_hydro_N"/>
</dbReference>